<name>A0A1B1MZ75_9BACL</name>
<evidence type="ECO:0000256" key="1">
    <source>
        <dbReference type="ARBA" id="ARBA00022969"/>
    </source>
</evidence>
<dbReference type="RefSeq" id="WP_068695192.1">
    <property type="nucleotide sequence ID" value="NZ_CP014167.1"/>
</dbReference>
<dbReference type="Pfam" id="PF07875">
    <property type="entry name" value="Coat_F"/>
    <property type="match status" value="1"/>
</dbReference>
<sequence>MNPFLERLMGMQNLTDQIIAMDFLNNAKSGVRNYAMAITECTSPDIKAVLTKQLEEAIQTHEHIVHFLVDKGYYRPFNVEEQRQLDLQNIQTAQGIL</sequence>
<dbReference type="PANTHER" id="PTHR39183">
    <property type="entry name" value="SPORE COAT PROTEIN F-LIKE PROTEIN YHCQ"/>
    <property type="match status" value="1"/>
</dbReference>
<gene>
    <name evidence="4" type="ORF">AWM70_07690</name>
</gene>
<dbReference type="Gene3D" id="1.20.1260.10">
    <property type="match status" value="1"/>
</dbReference>
<keyword evidence="1" id="KW-0749">Sporulation</keyword>
<comment type="subcellular location">
    <subcellularLocation>
        <location evidence="2">Spore coat</location>
    </subcellularLocation>
</comment>
<dbReference type="InterPro" id="IPR012347">
    <property type="entry name" value="Ferritin-like"/>
</dbReference>
<accession>A0A1B1MZ75</accession>
<evidence type="ECO:0000313" key="5">
    <source>
        <dbReference type="Proteomes" id="UP000092573"/>
    </source>
</evidence>
<dbReference type="InterPro" id="IPR012851">
    <property type="entry name" value="Spore_coat_CotF-like"/>
</dbReference>
<comment type="similarity">
    <text evidence="3">Belongs to the CotF family.</text>
</comment>
<dbReference type="KEGG" id="pyg:AWM70_07690"/>
<dbReference type="EMBL" id="CP014167">
    <property type="protein sequence ID" value="ANS74480.1"/>
    <property type="molecule type" value="Genomic_DNA"/>
</dbReference>
<reference evidence="4 5" key="1">
    <citation type="submission" date="2016-01" db="EMBL/GenBank/DDBJ databases">
        <title>Complete Genome Sequence of Paenibacillus yonginensis DCY84, a novel Plant Growth-Promoting Bacteria with Elicitation of Induced Systemic Resistance.</title>
        <authorList>
            <person name="Kim Y.J."/>
            <person name="Yang D.C."/>
            <person name="Sukweenadhi J."/>
        </authorList>
    </citation>
    <scope>NUCLEOTIDE SEQUENCE [LARGE SCALE GENOMIC DNA]</scope>
    <source>
        <strain evidence="4 5">DCY84</strain>
    </source>
</reference>
<dbReference type="Proteomes" id="UP000092573">
    <property type="component" value="Chromosome"/>
</dbReference>
<evidence type="ECO:0000256" key="3">
    <source>
        <dbReference type="ARBA" id="ARBA00024344"/>
    </source>
</evidence>
<evidence type="ECO:0000256" key="2">
    <source>
        <dbReference type="ARBA" id="ARBA00024325"/>
    </source>
</evidence>
<dbReference type="OrthoDB" id="1930261at2"/>
<dbReference type="STRING" id="1462996.AWM70_07690"/>
<dbReference type="PANTHER" id="PTHR39183:SF1">
    <property type="entry name" value="SPORE COAT PROTEIN F-LIKE PROTEIN YHCQ"/>
    <property type="match status" value="1"/>
</dbReference>
<keyword evidence="5" id="KW-1185">Reference proteome</keyword>
<evidence type="ECO:0000313" key="4">
    <source>
        <dbReference type="EMBL" id="ANS74480.1"/>
    </source>
</evidence>
<proteinExistence type="inferred from homology"/>
<dbReference type="GO" id="GO:0030435">
    <property type="term" value="P:sporulation resulting in formation of a cellular spore"/>
    <property type="evidence" value="ECO:0007669"/>
    <property type="project" value="UniProtKB-KW"/>
</dbReference>
<dbReference type="AlphaFoldDB" id="A0A1B1MZ75"/>
<protein>
    <submittedName>
        <fullName evidence="4">Spore gernimation protein GerQ</fullName>
    </submittedName>
</protein>
<organism evidence="4 5">
    <name type="scientific">Paenibacillus yonginensis</name>
    <dbReference type="NCBI Taxonomy" id="1462996"/>
    <lineage>
        <taxon>Bacteria</taxon>
        <taxon>Bacillati</taxon>
        <taxon>Bacillota</taxon>
        <taxon>Bacilli</taxon>
        <taxon>Bacillales</taxon>
        <taxon>Paenibacillaceae</taxon>
        <taxon>Paenibacillus</taxon>
    </lineage>
</organism>